<protein>
    <submittedName>
        <fullName evidence="1">Uncharacterized protein</fullName>
    </submittedName>
</protein>
<proteinExistence type="predicted"/>
<dbReference type="AlphaFoldDB" id="A0A4U9RAD8"/>
<dbReference type="EMBL" id="LR590481">
    <property type="protein sequence ID" value="VTQ88544.1"/>
    <property type="molecule type" value="Genomic_DNA"/>
</dbReference>
<dbReference type="RefSeq" id="WP_138209933.1">
    <property type="nucleotide sequence ID" value="NZ_CBCRUQ010000020.1"/>
</dbReference>
<keyword evidence="2" id="KW-1185">Reference proteome</keyword>
<organism evidence="1 2">
    <name type="scientific">Hathewaya histolytica</name>
    <name type="common">Clostridium histolyticum</name>
    <dbReference type="NCBI Taxonomy" id="1498"/>
    <lineage>
        <taxon>Bacteria</taxon>
        <taxon>Bacillati</taxon>
        <taxon>Bacillota</taxon>
        <taxon>Clostridia</taxon>
        <taxon>Eubacteriales</taxon>
        <taxon>Clostridiaceae</taxon>
        <taxon>Hathewaya</taxon>
    </lineage>
</organism>
<accession>A0A4U9RAD8</accession>
<evidence type="ECO:0000313" key="1">
    <source>
        <dbReference type="EMBL" id="VTQ88544.1"/>
    </source>
</evidence>
<dbReference type="OrthoDB" id="1910001at2"/>
<dbReference type="KEGG" id="hhw:NCTC503_01257"/>
<evidence type="ECO:0000313" key="2">
    <source>
        <dbReference type="Proteomes" id="UP000308489"/>
    </source>
</evidence>
<dbReference type="Proteomes" id="UP000308489">
    <property type="component" value="Chromosome 1"/>
</dbReference>
<sequence length="112" mass="13208">MALVIEKKKTDFDSLFSEDINQYYDIANSFINLNTEDYLTAFEISKKAWVLSDRWANIAANAGKLALKEKFNKTDLKDYCYRKYRGMQYIHEFSRMLWNKGEQGGREKRIGS</sequence>
<name>A0A4U9RAD8_HATHI</name>
<reference evidence="1 2" key="1">
    <citation type="submission" date="2019-05" db="EMBL/GenBank/DDBJ databases">
        <authorList>
            <consortium name="Pathogen Informatics"/>
        </authorList>
    </citation>
    <scope>NUCLEOTIDE SEQUENCE [LARGE SCALE GENOMIC DNA]</scope>
    <source>
        <strain evidence="1 2">NCTC503</strain>
    </source>
</reference>
<gene>
    <name evidence="1" type="ORF">NCTC503_01257</name>
</gene>